<keyword evidence="13" id="KW-1133">Transmembrane helix</keyword>
<dbReference type="CDD" id="cd00088">
    <property type="entry name" value="HPT"/>
    <property type="match status" value="1"/>
</dbReference>
<feature type="domain" description="PAS" evidence="24">
    <location>
        <begin position="11"/>
        <end position="80"/>
    </location>
</feature>
<dbReference type="CDD" id="cd00130">
    <property type="entry name" value="PAS"/>
    <property type="match status" value="4"/>
</dbReference>
<comment type="catalytic activity">
    <reaction evidence="1">
        <text>ATP + protein L-histidine = ADP + protein N-phospho-L-histidine.</text>
        <dbReference type="EC" id="2.7.13.3"/>
    </reaction>
</comment>
<evidence type="ECO:0000256" key="18">
    <source>
        <dbReference type="PROSITE-ProRule" id="PRU00110"/>
    </source>
</evidence>
<dbReference type="InterPro" id="IPR013655">
    <property type="entry name" value="PAS_fold_3"/>
</dbReference>
<dbReference type="OrthoDB" id="9762493at2"/>
<dbReference type="RefSeq" id="WP_148590192.1">
    <property type="nucleotide sequence ID" value="NZ_CP042997.1"/>
</dbReference>
<dbReference type="EC" id="2.7.13.3" evidence="3"/>
<dbReference type="PANTHER" id="PTHR45339">
    <property type="entry name" value="HYBRID SIGNAL TRANSDUCTION HISTIDINE KINASE J"/>
    <property type="match status" value="1"/>
</dbReference>
<gene>
    <name evidence="27" type="primary">barA_1</name>
    <name evidence="27" type="ORF">OJF2_00600</name>
</gene>
<dbReference type="CDD" id="cd00082">
    <property type="entry name" value="HisKA"/>
    <property type="match status" value="1"/>
</dbReference>
<name>A0A5B9VV31_9BACT</name>
<dbReference type="PROSITE" id="PS50894">
    <property type="entry name" value="HPT"/>
    <property type="match status" value="1"/>
</dbReference>
<dbReference type="Gene3D" id="3.30.565.10">
    <property type="entry name" value="Histidine kinase-like ATPase, C-terminal domain"/>
    <property type="match status" value="1"/>
</dbReference>
<feature type="domain" description="HPt" evidence="26">
    <location>
        <begin position="1090"/>
        <end position="1187"/>
    </location>
</feature>
<keyword evidence="6 19" id="KW-0597">Phosphoprotein</keyword>
<dbReference type="NCBIfam" id="TIGR00229">
    <property type="entry name" value="sensory_box"/>
    <property type="match status" value="4"/>
</dbReference>
<dbReference type="SUPFAM" id="SSF55874">
    <property type="entry name" value="ATPase domain of HSP90 chaperone/DNA topoisomerase II/histidine kinase"/>
    <property type="match status" value="1"/>
</dbReference>
<dbReference type="Pfam" id="PF02518">
    <property type="entry name" value="HATPase_c"/>
    <property type="match status" value="1"/>
</dbReference>
<dbReference type="Gene3D" id="1.10.287.130">
    <property type="match status" value="1"/>
</dbReference>
<dbReference type="PROSITE" id="PS50110">
    <property type="entry name" value="RESPONSE_REGULATORY"/>
    <property type="match status" value="2"/>
</dbReference>
<dbReference type="InterPro" id="IPR001789">
    <property type="entry name" value="Sig_transdc_resp-reg_receiver"/>
</dbReference>
<evidence type="ECO:0000259" key="24">
    <source>
        <dbReference type="PROSITE" id="PS50112"/>
    </source>
</evidence>
<dbReference type="InterPro" id="IPR000014">
    <property type="entry name" value="PAS"/>
</dbReference>
<dbReference type="SMART" id="SM00448">
    <property type="entry name" value="REC"/>
    <property type="match status" value="2"/>
</dbReference>
<dbReference type="Pfam" id="PF00989">
    <property type="entry name" value="PAS"/>
    <property type="match status" value="1"/>
</dbReference>
<dbReference type="Gene3D" id="2.10.70.100">
    <property type="match status" value="1"/>
</dbReference>
<evidence type="ECO:0000256" key="10">
    <source>
        <dbReference type="ARBA" id="ARBA00022741"/>
    </source>
</evidence>
<dbReference type="SMART" id="SM00387">
    <property type="entry name" value="HATPase_c"/>
    <property type="match status" value="1"/>
</dbReference>
<evidence type="ECO:0000256" key="19">
    <source>
        <dbReference type="PROSITE-ProRule" id="PRU00169"/>
    </source>
</evidence>
<dbReference type="InterPro" id="IPR003594">
    <property type="entry name" value="HATPase_dom"/>
</dbReference>
<evidence type="ECO:0000256" key="8">
    <source>
        <dbReference type="ARBA" id="ARBA00022692"/>
    </source>
</evidence>
<dbReference type="PROSITE" id="PS50113">
    <property type="entry name" value="PAC"/>
    <property type="match status" value="4"/>
</dbReference>
<feature type="modified residue" description="Phosphohistidine" evidence="18">
    <location>
        <position position="1129"/>
    </location>
</feature>
<feature type="domain" description="PAC" evidence="25">
    <location>
        <begin position="210"/>
        <end position="262"/>
    </location>
</feature>
<dbReference type="Pfam" id="PF01627">
    <property type="entry name" value="Hpt"/>
    <property type="match status" value="1"/>
</dbReference>
<keyword evidence="9" id="KW-0677">Repeat</keyword>
<dbReference type="Pfam" id="PF00072">
    <property type="entry name" value="Response_reg"/>
    <property type="match status" value="2"/>
</dbReference>
<dbReference type="Pfam" id="PF00512">
    <property type="entry name" value="HisKA"/>
    <property type="match status" value="1"/>
</dbReference>
<dbReference type="GO" id="GO:0005886">
    <property type="term" value="C:plasma membrane"/>
    <property type="evidence" value="ECO:0007669"/>
    <property type="project" value="UniProtKB-SubCell"/>
</dbReference>
<reference evidence="27 28" key="1">
    <citation type="submission" date="2019-08" db="EMBL/GenBank/DDBJ databases">
        <title>Deep-cultivation of Planctomycetes and their phenomic and genomic characterization uncovers novel biology.</title>
        <authorList>
            <person name="Wiegand S."/>
            <person name="Jogler M."/>
            <person name="Boedeker C."/>
            <person name="Pinto D."/>
            <person name="Vollmers J."/>
            <person name="Rivas-Marin E."/>
            <person name="Kohn T."/>
            <person name="Peeters S.H."/>
            <person name="Heuer A."/>
            <person name="Rast P."/>
            <person name="Oberbeckmann S."/>
            <person name="Bunk B."/>
            <person name="Jeske O."/>
            <person name="Meyerdierks A."/>
            <person name="Storesund J.E."/>
            <person name="Kallscheuer N."/>
            <person name="Luecker S."/>
            <person name="Lage O.M."/>
            <person name="Pohl T."/>
            <person name="Merkel B.J."/>
            <person name="Hornburger P."/>
            <person name="Mueller R.-W."/>
            <person name="Bruemmer F."/>
            <person name="Labrenz M."/>
            <person name="Spormann A.M."/>
            <person name="Op den Camp H."/>
            <person name="Overmann J."/>
            <person name="Amann R."/>
            <person name="Jetten M.S.M."/>
            <person name="Mascher T."/>
            <person name="Medema M.H."/>
            <person name="Devos D.P."/>
            <person name="Kaster A.-K."/>
            <person name="Ovreas L."/>
            <person name="Rohde M."/>
            <person name="Galperin M.Y."/>
            <person name="Jogler C."/>
        </authorList>
    </citation>
    <scope>NUCLEOTIDE SEQUENCE [LARGE SCALE GENOMIC DNA]</scope>
    <source>
        <strain evidence="27 28">OJF2</strain>
    </source>
</reference>
<feature type="modified residue" description="4-aspartylphosphate" evidence="19">
    <location>
        <position position="849"/>
    </location>
</feature>
<keyword evidence="4" id="KW-1003">Cell membrane</keyword>
<dbReference type="InterPro" id="IPR013767">
    <property type="entry name" value="PAS_fold"/>
</dbReference>
<feature type="domain" description="PAC" evidence="25">
    <location>
        <begin position="84"/>
        <end position="136"/>
    </location>
</feature>
<keyword evidence="15" id="KW-0472">Membrane</keyword>
<evidence type="ECO:0000256" key="3">
    <source>
        <dbReference type="ARBA" id="ARBA00012438"/>
    </source>
</evidence>
<comment type="subcellular location">
    <subcellularLocation>
        <location evidence="2">Cell inner membrane</location>
        <topology evidence="2">Multi-pass membrane protein</topology>
    </subcellularLocation>
</comment>
<feature type="domain" description="Response regulatory" evidence="23">
    <location>
        <begin position="796"/>
        <end position="916"/>
    </location>
</feature>
<keyword evidence="7 27" id="KW-0808">Transferase</keyword>
<dbReference type="SMART" id="SM00388">
    <property type="entry name" value="HisKA"/>
    <property type="match status" value="1"/>
</dbReference>
<comment type="subunit">
    <text evidence="16">At low DSF concentrations, interacts with RpfF.</text>
</comment>
<dbReference type="EMBL" id="CP042997">
    <property type="protein sequence ID" value="QEH31595.1"/>
    <property type="molecule type" value="Genomic_DNA"/>
</dbReference>
<evidence type="ECO:0000256" key="1">
    <source>
        <dbReference type="ARBA" id="ARBA00000085"/>
    </source>
</evidence>
<dbReference type="InterPro" id="IPR003661">
    <property type="entry name" value="HisK_dim/P_dom"/>
</dbReference>
<dbReference type="InterPro" id="IPR036097">
    <property type="entry name" value="HisK_dim/P_sf"/>
</dbReference>
<evidence type="ECO:0000256" key="5">
    <source>
        <dbReference type="ARBA" id="ARBA00022519"/>
    </source>
</evidence>
<dbReference type="PROSITE" id="PS50112">
    <property type="entry name" value="PAS"/>
    <property type="match status" value="3"/>
</dbReference>
<evidence type="ECO:0000256" key="15">
    <source>
        <dbReference type="ARBA" id="ARBA00023136"/>
    </source>
</evidence>
<evidence type="ECO:0000256" key="7">
    <source>
        <dbReference type="ARBA" id="ARBA00022679"/>
    </source>
</evidence>
<keyword evidence="28" id="KW-1185">Reference proteome</keyword>
<dbReference type="SMART" id="SM00091">
    <property type="entry name" value="PAS"/>
    <property type="match status" value="4"/>
</dbReference>
<dbReference type="Gene3D" id="3.30.450.20">
    <property type="entry name" value="PAS domain"/>
    <property type="match status" value="4"/>
</dbReference>
<dbReference type="InterPro" id="IPR036890">
    <property type="entry name" value="HATPase_C_sf"/>
</dbReference>
<dbReference type="CDD" id="cd16922">
    <property type="entry name" value="HATPase_EvgS-ArcB-TorS-like"/>
    <property type="match status" value="1"/>
</dbReference>
<dbReference type="InterPro" id="IPR001610">
    <property type="entry name" value="PAC"/>
</dbReference>
<dbReference type="FunFam" id="2.10.70.100:FF:000001">
    <property type="entry name" value="Sensory transduction histidine kinase"/>
    <property type="match status" value="1"/>
</dbReference>
<keyword evidence="14" id="KW-0902">Two-component regulatory system</keyword>
<feature type="modified residue" description="4-aspartylphosphate" evidence="19">
    <location>
        <position position="989"/>
    </location>
</feature>
<keyword evidence="12" id="KW-0067">ATP-binding</keyword>
<dbReference type="SUPFAM" id="SSF52172">
    <property type="entry name" value="CheY-like"/>
    <property type="match status" value="2"/>
</dbReference>
<dbReference type="FunFam" id="3.30.565.10:FF:000010">
    <property type="entry name" value="Sensor histidine kinase RcsC"/>
    <property type="match status" value="1"/>
</dbReference>
<feature type="domain" description="Response regulatory" evidence="23">
    <location>
        <begin position="940"/>
        <end position="1058"/>
    </location>
</feature>
<evidence type="ECO:0000256" key="13">
    <source>
        <dbReference type="ARBA" id="ARBA00022989"/>
    </source>
</evidence>
<protein>
    <recommendedName>
        <fullName evidence="17">Sensory/regulatory protein RpfC</fullName>
        <ecNumber evidence="3">2.7.13.3</ecNumber>
    </recommendedName>
</protein>
<dbReference type="Pfam" id="PF08447">
    <property type="entry name" value="PAS_3"/>
    <property type="match status" value="3"/>
</dbReference>
<dbReference type="PROSITE" id="PS50109">
    <property type="entry name" value="HIS_KIN"/>
    <property type="match status" value="1"/>
</dbReference>
<evidence type="ECO:0000256" key="17">
    <source>
        <dbReference type="ARBA" id="ARBA00068150"/>
    </source>
</evidence>
<evidence type="ECO:0000256" key="20">
    <source>
        <dbReference type="SAM" id="Coils"/>
    </source>
</evidence>
<evidence type="ECO:0000259" key="22">
    <source>
        <dbReference type="PROSITE" id="PS50109"/>
    </source>
</evidence>
<feature type="region of interest" description="Disordered" evidence="21">
    <location>
        <begin position="1052"/>
        <end position="1079"/>
    </location>
</feature>
<evidence type="ECO:0000259" key="23">
    <source>
        <dbReference type="PROSITE" id="PS50110"/>
    </source>
</evidence>
<evidence type="ECO:0000256" key="21">
    <source>
        <dbReference type="SAM" id="MobiDB-lite"/>
    </source>
</evidence>
<evidence type="ECO:0000256" key="14">
    <source>
        <dbReference type="ARBA" id="ARBA00023012"/>
    </source>
</evidence>
<feature type="domain" description="PAC" evidence="25">
    <location>
        <begin position="490"/>
        <end position="542"/>
    </location>
</feature>
<evidence type="ECO:0000259" key="26">
    <source>
        <dbReference type="PROSITE" id="PS50894"/>
    </source>
</evidence>
<feature type="coiled-coil region" evidence="20">
    <location>
        <begin position="381"/>
        <end position="419"/>
    </location>
</feature>
<evidence type="ECO:0000256" key="6">
    <source>
        <dbReference type="ARBA" id="ARBA00022553"/>
    </source>
</evidence>
<dbReference type="InterPro" id="IPR011006">
    <property type="entry name" value="CheY-like_superfamily"/>
</dbReference>
<feature type="compositionally biased region" description="Pro residues" evidence="21">
    <location>
        <begin position="1061"/>
        <end position="1073"/>
    </location>
</feature>
<dbReference type="Gene3D" id="1.20.120.160">
    <property type="entry name" value="HPT domain"/>
    <property type="match status" value="1"/>
</dbReference>
<dbReference type="SMART" id="SM00086">
    <property type="entry name" value="PAC"/>
    <property type="match status" value="4"/>
</dbReference>
<evidence type="ECO:0000256" key="12">
    <source>
        <dbReference type="ARBA" id="ARBA00022840"/>
    </source>
</evidence>
<evidence type="ECO:0000313" key="27">
    <source>
        <dbReference type="EMBL" id="QEH31595.1"/>
    </source>
</evidence>
<dbReference type="SUPFAM" id="SSF47384">
    <property type="entry name" value="Homodimeric domain of signal transducing histidine kinase"/>
    <property type="match status" value="1"/>
</dbReference>
<evidence type="ECO:0000313" key="28">
    <source>
        <dbReference type="Proteomes" id="UP000324233"/>
    </source>
</evidence>
<keyword evidence="11 27" id="KW-0418">Kinase</keyword>
<accession>A0A5B9VV31</accession>
<dbReference type="PRINTS" id="PR00344">
    <property type="entry name" value="BCTRLSENSOR"/>
</dbReference>
<dbReference type="SUPFAM" id="SSF55785">
    <property type="entry name" value="PYP-like sensor domain (PAS domain)"/>
    <property type="match status" value="4"/>
</dbReference>
<dbReference type="GO" id="GO:0005524">
    <property type="term" value="F:ATP binding"/>
    <property type="evidence" value="ECO:0007669"/>
    <property type="project" value="UniProtKB-KW"/>
</dbReference>
<evidence type="ECO:0000259" key="25">
    <source>
        <dbReference type="PROSITE" id="PS50113"/>
    </source>
</evidence>
<feature type="domain" description="PAS" evidence="24">
    <location>
        <begin position="416"/>
        <end position="486"/>
    </location>
</feature>
<evidence type="ECO:0000256" key="9">
    <source>
        <dbReference type="ARBA" id="ARBA00022737"/>
    </source>
</evidence>
<keyword evidence="10" id="KW-0547">Nucleotide-binding</keyword>
<dbReference type="CDD" id="cd17546">
    <property type="entry name" value="REC_hyHK_CKI1_RcsC-like"/>
    <property type="match status" value="2"/>
</dbReference>
<dbReference type="FunFam" id="1.10.287.130:FF:000002">
    <property type="entry name" value="Two-component osmosensing histidine kinase"/>
    <property type="match status" value="1"/>
</dbReference>
<dbReference type="Gene3D" id="3.40.50.2300">
    <property type="match status" value="2"/>
</dbReference>
<dbReference type="GO" id="GO:0006355">
    <property type="term" value="P:regulation of DNA-templated transcription"/>
    <property type="evidence" value="ECO:0007669"/>
    <property type="project" value="InterPro"/>
</dbReference>
<dbReference type="GO" id="GO:0000155">
    <property type="term" value="F:phosphorelay sensor kinase activity"/>
    <property type="evidence" value="ECO:0007669"/>
    <property type="project" value="InterPro"/>
</dbReference>
<feature type="domain" description="PAS" evidence="24">
    <location>
        <begin position="137"/>
        <end position="207"/>
    </location>
</feature>
<dbReference type="InterPro" id="IPR008207">
    <property type="entry name" value="Sig_transdc_His_kin_Hpt_dom"/>
</dbReference>
<dbReference type="InterPro" id="IPR036641">
    <property type="entry name" value="HPT_dom_sf"/>
</dbReference>
<dbReference type="InterPro" id="IPR000700">
    <property type="entry name" value="PAS-assoc_C"/>
</dbReference>
<dbReference type="AlphaFoldDB" id="A0A5B9VV31"/>
<organism evidence="27 28">
    <name type="scientific">Aquisphaera giovannonii</name>
    <dbReference type="NCBI Taxonomy" id="406548"/>
    <lineage>
        <taxon>Bacteria</taxon>
        <taxon>Pseudomonadati</taxon>
        <taxon>Planctomycetota</taxon>
        <taxon>Planctomycetia</taxon>
        <taxon>Isosphaerales</taxon>
        <taxon>Isosphaeraceae</taxon>
        <taxon>Aquisphaera</taxon>
    </lineage>
</organism>
<dbReference type="KEGG" id="agv:OJF2_00600"/>
<keyword evidence="20" id="KW-0175">Coiled coil</keyword>
<dbReference type="InterPro" id="IPR035965">
    <property type="entry name" value="PAS-like_dom_sf"/>
</dbReference>
<evidence type="ECO:0000256" key="2">
    <source>
        <dbReference type="ARBA" id="ARBA00004429"/>
    </source>
</evidence>
<dbReference type="InterPro" id="IPR004358">
    <property type="entry name" value="Sig_transdc_His_kin-like_C"/>
</dbReference>
<dbReference type="InterPro" id="IPR005467">
    <property type="entry name" value="His_kinase_dom"/>
</dbReference>
<feature type="domain" description="PAC" evidence="25">
    <location>
        <begin position="338"/>
        <end position="390"/>
    </location>
</feature>
<evidence type="ECO:0000256" key="4">
    <source>
        <dbReference type="ARBA" id="ARBA00022475"/>
    </source>
</evidence>
<dbReference type="SUPFAM" id="SSF47226">
    <property type="entry name" value="Histidine-containing phosphotransfer domain, HPT domain"/>
    <property type="match status" value="1"/>
</dbReference>
<proteinExistence type="predicted"/>
<evidence type="ECO:0000256" key="16">
    <source>
        <dbReference type="ARBA" id="ARBA00064003"/>
    </source>
</evidence>
<keyword evidence="5" id="KW-0997">Cell inner membrane</keyword>
<dbReference type="PANTHER" id="PTHR45339:SF1">
    <property type="entry name" value="HYBRID SIGNAL TRANSDUCTION HISTIDINE KINASE J"/>
    <property type="match status" value="1"/>
</dbReference>
<evidence type="ECO:0000256" key="11">
    <source>
        <dbReference type="ARBA" id="ARBA00022777"/>
    </source>
</evidence>
<sequence length="1193" mass="130398">MMDELRRAELDLAHLATIVESSDDAIVARDLDGVITAWNLAAERIFGYTAAEALGRPIAFLVPPDRRDEESSIMAKLRRGERVDHFESVRLAKDGRAIDVSLTISPIRDRSGRVVGISKIARDITDRKRAEEAIRASERVYRAIGESIAFGAWICDPEGRNIYASESFLRLVGLTQRECSEYGWGRVLHPDDAERTIAAWKECVRSGGTWDMEHRFLGVDGRYHPVLARGVPVRDDDGRVICWAGLNLDIGRLMEAEEALRRSEERQRRALTAARLAHWEWDIGADRITYQDSLQLLYGRPDDRPFADFPEYLTIVHPEDRGTVRRAAERAMEPGVPYEVEYRIVWPDGTVRWLAGRGATVFDGRGTPSVMAGVNLDITDRKAAEAEIRLLNEGLERKVRERTAELAAATEAIRESEERFRGAFDAAAIGMALVAADGRFLRVNGSLCEIVGYDEAELLGRTFQDITHPDDLDADLEHVRRIVADEIRSYHLEKRYIRKDGQVVWVRLSVSLVRGGAGLPLHFVAQIEDITDRKRADEALRRARDEAMQATRAKGDFLANMSHEIRTPMNGVIGMAELLLDTQLDDLQRGYAQTIRSSGEALLTVINDILDFSKIEAGKMTLEPADFDLVTLMEEVADLLAPGAHRKGLEIHCRVAPDVPGRLTGDPVRIRQVLTNLAGNAVKFTERGAVCLEASVAGRDRGGVTIRVQVRDTGIGIPAGRHSDIFESFTQIDGGSSRRHGGTGLGLAICRRLIDLMGGRIGVESRPDAGSTFWFELPLGEGRGGDGPAAGPLGLRVLIVDGQEASRAILRETLLGWECRPEVAASGAEALDRLLANPEDDPFGLILIDREMPGMDGEQTARAIKAAPRYAGVPLVLLTSLGSHRAGEELDDRIWAARLTKPVRRAQLQDALRLAAAPGPCRDGRPGAEAAEGASGRPLRVLLAEDNEVNRRVAIGMAERLGCAVEAVGNGREALEALDHGRHDLVLMDLQMPEMDGFAATAAIRERERRTGRHIPVIALTASAMQGDRDRCLSAGMDGYISKPIRPGALRDALRGWGPRGAPPSPPGPNPDPGHPELSAATLAESCGNDPEVTREVLGLMLEDVPARLEGLREAVEAGDGRRVAWEAHGLKGAFLTVGANALAAACQELTAAGERGDSAASALLYRRLRDRWGRLVEEAARHLGTLPAAPPR</sequence>
<dbReference type="Proteomes" id="UP000324233">
    <property type="component" value="Chromosome"/>
</dbReference>
<keyword evidence="8" id="KW-0812">Transmembrane</keyword>
<feature type="domain" description="Histidine kinase" evidence="22">
    <location>
        <begin position="560"/>
        <end position="781"/>
    </location>
</feature>